<evidence type="ECO:0000256" key="1">
    <source>
        <dbReference type="ARBA" id="ARBA00022475"/>
    </source>
</evidence>
<dbReference type="InterPro" id="IPR050487">
    <property type="entry name" value="FtsQ_DivIB"/>
</dbReference>
<evidence type="ECO:0008006" key="9">
    <source>
        <dbReference type="Google" id="ProtNLM"/>
    </source>
</evidence>
<dbReference type="PANTHER" id="PTHR37820">
    <property type="entry name" value="CELL DIVISION PROTEIN DIVIB"/>
    <property type="match status" value="1"/>
</dbReference>
<protein>
    <recommendedName>
        <fullName evidence="9">Cell division protein FtsQ</fullName>
    </recommendedName>
</protein>
<dbReference type="EMBL" id="VIRV01000001">
    <property type="protein sequence ID" value="MBY0757810.1"/>
    <property type="molecule type" value="Genomic_DNA"/>
</dbReference>
<evidence type="ECO:0000256" key="4">
    <source>
        <dbReference type="ARBA" id="ARBA00022989"/>
    </source>
</evidence>
<keyword evidence="5" id="KW-0131">Cell cycle</keyword>
<evidence type="ECO:0000256" key="5">
    <source>
        <dbReference type="ARBA" id="ARBA00023306"/>
    </source>
</evidence>
<reference evidence="7 8" key="1">
    <citation type="journal article" date="2020" name="New Microbes New Infect">
        <title>Sellimonas caecigallum sp. nov., description and genome sequence of a new member of the Sellimonas genus isolated from the cecum of feral chicken.</title>
        <authorList>
            <person name="Wongkuna S."/>
            <person name="Ghimire S."/>
            <person name="Antony L."/>
            <person name="Chankhamhaengdecha S."/>
            <person name="Janvilisri T."/>
            <person name="Scaria J."/>
        </authorList>
    </citation>
    <scope>NUCLEOTIDE SEQUENCE [LARGE SCALE GENOMIC DNA]</scope>
    <source>
        <strain evidence="7 8">SW451</strain>
    </source>
</reference>
<keyword evidence="4 6" id="KW-1133">Transmembrane helix</keyword>
<keyword evidence="1" id="KW-1003">Cell membrane</keyword>
<keyword evidence="6" id="KW-0472">Membrane</keyword>
<proteinExistence type="predicted"/>
<dbReference type="RefSeq" id="WP_221919227.1">
    <property type="nucleotide sequence ID" value="NZ_CP173660.1"/>
</dbReference>
<sequence>MSDRIAQRDGTRKRLKKARRKQLLIRLGTAVGVVALLIALALIFQVRTIHITGNSFLTKEEILQYIEKQGGADNSLILLARTKFGSFPVPDTAESIQFTMKNPWTIQVKVTEKTPIGYVESDGKYVYFDEEGYVLGILEELREDVTKIEGLDVKKASKGKKLSVKDDAVFGYLVQVIDLLERKELASDRILCDGENITLYFGEICVELGSGNPEEKIAQLPTILPMLEGQKGTLHLEHFGDSTDTISFEKK</sequence>
<accession>A0ABS7L446</accession>
<evidence type="ECO:0000256" key="3">
    <source>
        <dbReference type="ARBA" id="ARBA00022692"/>
    </source>
</evidence>
<keyword evidence="8" id="KW-1185">Reference proteome</keyword>
<dbReference type="Proteomes" id="UP000779049">
    <property type="component" value="Unassembled WGS sequence"/>
</dbReference>
<feature type="transmembrane region" description="Helical" evidence="6">
    <location>
        <begin position="23"/>
        <end position="44"/>
    </location>
</feature>
<gene>
    <name evidence="7" type="ORF">FLB61_01620</name>
</gene>
<keyword evidence="2" id="KW-0132">Cell division</keyword>
<evidence type="ECO:0000256" key="6">
    <source>
        <dbReference type="SAM" id="Phobius"/>
    </source>
</evidence>
<dbReference type="PANTHER" id="PTHR37820:SF1">
    <property type="entry name" value="CELL DIVISION PROTEIN FTSQ"/>
    <property type="match status" value="1"/>
</dbReference>
<keyword evidence="3 6" id="KW-0812">Transmembrane</keyword>
<evidence type="ECO:0000313" key="8">
    <source>
        <dbReference type="Proteomes" id="UP000779049"/>
    </source>
</evidence>
<evidence type="ECO:0000313" key="7">
    <source>
        <dbReference type="EMBL" id="MBY0757810.1"/>
    </source>
</evidence>
<organism evidence="7 8">
    <name type="scientific">Sellimonas caecigallum</name>
    <dbReference type="NCBI Taxonomy" id="2592333"/>
    <lineage>
        <taxon>Bacteria</taxon>
        <taxon>Bacillati</taxon>
        <taxon>Bacillota</taxon>
        <taxon>Clostridia</taxon>
        <taxon>Lachnospirales</taxon>
        <taxon>Lachnospiraceae</taxon>
        <taxon>Sellimonas</taxon>
    </lineage>
</organism>
<comment type="caution">
    <text evidence="7">The sequence shown here is derived from an EMBL/GenBank/DDBJ whole genome shotgun (WGS) entry which is preliminary data.</text>
</comment>
<name>A0ABS7L446_9FIRM</name>
<evidence type="ECO:0000256" key="2">
    <source>
        <dbReference type="ARBA" id="ARBA00022618"/>
    </source>
</evidence>